<proteinExistence type="predicted"/>
<keyword evidence="2" id="KW-1185">Reference proteome</keyword>
<dbReference type="AlphaFoldDB" id="I3EHU7"/>
<dbReference type="InParanoid" id="I3EHU7"/>
<accession>I3EHU7</accession>
<dbReference type="HOGENOM" id="CLU_839610_0_0_1"/>
<gene>
    <name evidence="1" type="ORF">NEQG_00613</name>
</gene>
<evidence type="ECO:0000313" key="1">
    <source>
        <dbReference type="EMBL" id="EIJ88794.1"/>
    </source>
</evidence>
<protein>
    <submittedName>
        <fullName evidence="1">Uncharacterized protein</fullName>
    </submittedName>
</protein>
<sequence>MLTRFGKVILQMLHSITPEERIENINIWRYSAPNRLLSWQTYGGTGVFKIGTDDSDNPLCSFQIRYFPQPQENPVKNALPVNIWTRGRQSLGLCGLTIQSILYKNTSNCTDQWIFAQRPLGGFYIKPYNDQTLCINNFDDSQIRVETCRPDFPTMAFMYGTPSMRTRFLFLNKLLNMNIDDDSKLKEDINRIISTGAYMYEPDSIETIFSHKDFPIHGINEQALVSTLSPFARAIKEENPSAVQNTSIEQSTSLVLNSTIDKKEVVPQEPVSRMALPPPVTPVAMHSPYPPRHLLGPHGGIRLSNALYEARDLLRERSPYFSLRRTLNKFD</sequence>
<dbReference type="EMBL" id="GL870877">
    <property type="protein sequence ID" value="EIJ88794.1"/>
    <property type="molecule type" value="Genomic_DNA"/>
</dbReference>
<evidence type="ECO:0000313" key="2">
    <source>
        <dbReference type="Proteomes" id="UP000002872"/>
    </source>
</evidence>
<dbReference type="VEuPathDB" id="MicrosporidiaDB:NEQG_00613"/>
<reference evidence="1" key="1">
    <citation type="submission" date="2011-01" db="EMBL/GenBank/DDBJ databases">
        <title>The Genome Sequence of Nematocida parisii strain ERTm3.</title>
        <authorList>
            <consortium name="The Broad Institute Genome Sequencing Platform"/>
            <consortium name="The Broad Institute Genome Sequencing Center for Infectious Disease"/>
            <person name="Cuomo C."/>
            <person name="Troemel E."/>
            <person name="Young S.K."/>
            <person name="Zeng Q."/>
            <person name="Gargeya S."/>
            <person name="Fitzgerald M."/>
            <person name="Haas B."/>
            <person name="Abouelleil A."/>
            <person name="Alvarado L."/>
            <person name="Arachchi H.M."/>
            <person name="Berlin A."/>
            <person name="Chapman S.B."/>
            <person name="Gearin G."/>
            <person name="Goldberg J."/>
            <person name="Griggs A."/>
            <person name="Gujja S."/>
            <person name="Hansen M."/>
            <person name="Heiman D."/>
            <person name="Howarth C."/>
            <person name="Larimer J."/>
            <person name="Lui A."/>
            <person name="MacDonald P.J.P."/>
            <person name="McCowen C."/>
            <person name="Montmayeur A."/>
            <person name="Murphy C."/>
            <person name="Neiman D."/>
            <person name="Pearson M."/>
            <person name="Priest M."/>
            <person name="Roberts A."/>
            <person name="Saif S."/>
            <person name="Shea T."/>
            <person name="Sisk P."/>
            <person name="Stolte C."/>
            <person name="Sykes S."/>
            <person name="Wortman J."/>
            <person name="Nusbaum C."/>
            <person name="Birren B."/>
        </authorList>
    </citation>
    <scope>NUCLEOTIDE SEQUENCE</scope>
    <source>
        <strain evidence="1">ERTm3</strain>
    </source>
</reference>
<name>I3EHU7_NEMP3</name>
<dbReference type="Proteomes" id="UP000002872">
    <property type="component" value="Unassembled WGS sequence"/>
</dbReference>
<organism evidence="1 2">
    <name type="scientific">Nematocida parisii (strain ERTm3)</name>
    <name type="common">Nematode killer fungus</name>
    <dbReference type="NCBI Taxonomy" id="935791"/>
    <lineage>
        <taxon>Eukaryota</taxon>
        <taxon>Fungi</taxon>
        <taxon>Fungi incertae sedis</taxon>
        <taxon>Microsporidia</taxon>
        <taxon>Nematocida</taxon>
    </lineage>
</organism>
<dbReference type="OrthoDB" id="2196193at2759"/>